<keyword evidence="2" id="KW-1185">Reference proteome</keyword>
<dbReference type="OrthoDB" id="1121656at2"/>
<gene>
    <name evidence="1" type="ORF">EL17_22405</name>
</gene>
<evidence type="ECO:0000313" key="2">
    <source>
        <dbReference type="Proteomes" id="UP000027821"/>
    </source>
</evidence>
<organism evidence="1 2">
    <name type="scientific">Anditalea andensis</name>
    <dbReference type="NCBI Taxonomy" id="1048983"/>
    <lineage>
        <taxon>Bacteria</taxon>
        <taxon>Pseudomonadati</taxon>
        <taxon>Bacteroidota</taxon>
        <taxon>Cytophagia</taxon>
        <taxon>Cytophagales</taxon>
        <taxon>Cytophagaceae</taxon>
        <taxon>Anditalea</taxon>
    </lineage>
</organism>
<dbReference type="AlphaFoldDB" id="A0A074L5L8"/>
<evidence type="ECO:0000313" key="1">
    <source>
        <dbReference type="EMBL" id="KEO75780.1"/>
    </source>
</evidence>
<proteinExistence type="predicted"/>
<sequence>MKYIFTLTFLTLVSIGQAQNIVDWDGKYLLQLSDFQSPNSKIGEGNFYSLNAASTIDFSFYMSNAEFILSKNFNDKVSNSFNRDGAYIIAPDSATAMQLLAFAQYDFDLKELYARKFRKRMFDEKKAFSDINYSRPIYESVQKEYASRHALAGSQTDIGIQEDKLKILHRDVLEEIKELYDFCKTCKPAKKTKKK</sequence>
<dbReference type="RefSeq" id="WP_035068704.1">
    <property type="nucleotide sequence ID" value="NZ_JMIH01000004.1"/>
</dbReference>
<dbReference type="eggNOG" id="ENOG5032U0W">
    <property type="taxonomic scope" value="Bacteria"/>
</dbReference>
<dbReference type="Proteomes" id="UP000027821">
    <property type="component" value="Unassembled WGS sequence"/>
</dbReference>
<protein>
    <submittedName>
        <fullName evidence="1">Uncharacterized protein</fullName>
    </submittedName>
</protein>
<accession>A0A074L5L8</accession>
<dbReference type="EMBL" id="JMIH01000004">
    <property type="protein sequence ID" value="KEO75780.1"/>
    <property type="molecule type" value="Genomic_DNA"/>
</dbReference>
<name>A0A074L5L8_9BACT</name>
<reference evidence="1 2" key="1">
    <citation type="submission" date="2014-04" db="EMBL/GenBank/DDBJ databases">
        <title>Characterization and application of a salt tolerant electro-active bacterium.</title>
        <authorList>
            <person name="Yang L."/>
            <person name="Wei S."/>
            <person name="Tay Q.X.M."/>
        </authorList>
    </citation>
    <scope>NUCLEOTIDE SEQUENCE [LARGE SCALE GENOMIC DNA]</scope>
    <source>
        <strain evidence="1 2">LY1</strain>
    </source>
</reference>
<comment type="caution">
    <text evidence="1">The sequence shown here is derived from an EMBL/GenBank/DDBJ whole genome shotgun (WGS) entry which is preliminary data.</text>
</comment>